<dbReference type="EMBL" id="KV417896">
    <property type="protein sequence ID" value="KZP04691.1"/>
    <property type="molecule type" value="Genomic_DNA"/>
</dbReference>
<feature type="non-terminal residue" evidence="1">
    <location>
        <position position="1"/>
    </location>
</feature>
<dbReference type="Proteomes" id="UP000076532">
    <property type="component" value="Unassembled WGS sequence"/>
</dbReference>
<accession>A0A167V6L5</accession>
<dbReference type="AlphaFoldDB" id="A0A167V6L5"/>
<protein>
    <submittedName>
        <fullName evidence="1">Uncharacterized protein</fullName>
    </submittedName>
</protein>
<organism evidence="1 2">
    <name type="scientific">Athelia psychrophila</name>
    <dbReference type="NCBI Taxonomy" id="1759441"/>
    <lineage>
        <taxon>Eukaryota</taxon>
        <taxon>Fungi</taxon>
        <taxon>Dikarya</taxon>
        <taxon>Basidiomycota</taxon>
        <taxon>Agaricomycotina</taxon>
        <taxon>Agaricomycetes</taxon>
        <taxon>Agaricomycetidae</taxon>
        <taxon>Atheliales</taxon>
        <taxon>Atheliaceae</taxon>
        <taxon>Athelia</taxon>
    </lineage>
</organism>
<keyword evidence="2" id="KW-1185">Reference proteome</keyword>
<evidence type="ECO:0000313" key="1">
    <source>
        <dbReference type="EMBL" id="KZP04691.1"/>
    </source>
</evidence>
<name>A0A167V6L5_9AGAM</name>
<gene>
    <name evidence="1" type="ORF">FIBSPDRAFT_940852</name>
</gene>
<evidence type="ECO:0000313" key="2">
    <source>
        <dbReference type="Proteomes" id="UP000076532"/>
    </source>
</evidence>
<sequence>LILQSQRAGRPIRKLLLPQTIFAGEGADALVELGKLVEIDKFHLDWPTPFDLSKY</sequence>
<reference evidence="1 2" key="1">
    <citation type="journal article" date="2016" name="Mol. Biol. Evol.">
        <title>Comparative Genomics of Early-Diverging Mushroom-Forming Fungi Provides Insights into the Origins of Lignocellulose Decay Capabilities.</title>
        <authorList>
            <person name="Nagy L.G."/>
            <person name="Riley R."/>
            <person name="Tritt A."/>
            <person name="Adam C."/>
            <person name="Daum C."/>
            <person name="Floudas D."/>
            <person name="Sun H."/>
            <person name="Yadav J.S."/>
            <person name="Pangilinan J."/>
            <person name="Larsson K.H."/>
            <person name="Matsuura K."/>
            <person name="Barry K."/>
            <person name="Labutti K."/>
            <person name="Kuo R."/>
            <person name="Ohm R.A."/>
            <person name="Bhattacharya S.S."/>
            <person name="Shirouzu T."/>
            <person name="Yoshinaga Y."/>
            <person name="Martin F.M."/>
            <person name="Grigoriev I.V."/>
            <person name="Hibbett D.S."/>
        </authorList>
    </citation>
    <scope>NUCLEOTIDE SEQUENCE [LARGE SCALE GENOMIC DNA]</scope>
    <source>
        <strain evidence="1 2">CBS 109695</strain>
    </source>
</reference>
<proteinExistence type="predicted"/>